<evidence type="ECO:0000256" key="6">
    <source>
        <dbReference type="RuleBase" id="RU366058"/>
    </source>
</evidence>
<dbReference type="PANTHER" id="PTHR12677">
    <property type="entry name" value="GOLGI APPARATUS MEMBRANE PROTEIN TVP38-RELATED"/>
    <property type="match status" value="1"/>
</dbReference>
<evidence type="ECO:0000313" key="9">
    <source>
        <dbReference type="Proteomes" id="UP001595733"/>
    </source>
</evidence>
<keyword evidence="9" id="KW-1185">Reference proteome</keyword>
<keyword evidence="2 6" id="KW-1003">Cell membrane</keyword>
<evidence type="ECO:0000259" key="7">
    <source>
        <dbReference type="Pfam" id="PF09335"/>
    </source>
</evidence>
<keyword evidence="4 6" id="KW-1133">Transmembrane helix</keyword>
<keyword evidence="5 6" id="KW-0472">Membrane</keyword>
<comment type="subcellular location">
    <subcellularLocation>
        <location evidence="1 6">Cell membrane</location>
        <topology evidence="1 6">Multi-pass membrane protein</topology>
    </subcellularLocation>
</comment>
<comment type="similarity">
    <text evidence="6">Belongs to the TVP38/TMEM64 family.</text>
</comment>
<feature type="transmembrane region" description="Helical" evidence="6">
    <location>
        <begin position="20"/>
        <end position="43"/>
    </location>
</feature>
<feature type="domain" description="VTT" evidence="7">
    <location>
        <begin position="34"/>
        <end position="153"/>
    </location>
</feature>
<dbReference type="InterPro" id="IPR032816">
    <property type="entry name" value="VTT_dom"/>
</dbReference>
<protein>
    <recommendedName>
        <fullName evidence="6">TVP38/TMEM64 family membrane protein</fullName>
    </recommendedName>
</protein>
<sequence>MIEDVFLNWIEQPSLSTAVIGFFLLIILSFVPFVPMPVIFAAMGYTFGFWVAFPLNLIASVTGAFVVFWLVRKVFTVQGMNYLHRHPKAKRFLKLVEKRGFFFILLGRLIPVVPSVGVNIVSSLANVTSFTFVWATCLGKLPLIFIYTYAGHQVSAYTWQSISLLVIYTGLILFAAHFLQTKWVTTQPESHK</sequence>
<feature type="transmembrane region" description="Helical" evidence="6">
    <location>
        <begin position="100"/>
        <end position="125"/>
    </location>
</feature>
<keyword evidence="3 6" id="KW-0812">Transmembrane</keyword>
<dbReference type="Proteomes" id="UP001595733">
    <property type="component" value="Unassembled WGS sequence"/>
</dbReference>
<feature type="transmembrane region" description="Helical" evidence="6">
    <location>
        <begin position="49"/>
        <end position="71"/>
    </location>
</feature>
<gene>
    <name evidence="8" type="ORF">ACFO0S_10955</name>
</gene>
<accession>A0ABV8UXX2</accession>
<dbReference type="InterPro" id="IPR015414">
    <property type="entry name" value="TMEM64"/>
</dbReference>
<feature type="transmembrane region" description="Helical" evidence="6">
    <location>
        <begin position="131"/>
        <end position="150"/>
    </location>
</feature>
<comment type="caution">
    <text evidence="8">The sequence shown here is derived from an EMBL/GenBank/DDBJ whole genome shotgun (WGS) entry which is preliminary data.</text>
</comment>
<evidence type="ECO:0000256" key="3">
    <source>
        <dbReference type="ARBA" id="ARBA00022692"/>
    </source>
</evidence>
<reference evidence="9" key="1">
    <citation type="journal article" date="2019" name="Int. J. Syst. Evol. Microbiol.">
        <title>The Global Catalogue of Microorganisms (GCM) 10K type strain sequencing project: providing services to taxonomists for standard genome sequencing and annotation.</title>
        <authorList>
            <consortium name="The Broad Institute Genomics Platform"/>
            <consortium name="The Broad Institute Genome Sequencing Center for Infectious Disease"/>
            <person name="Wu L."/>
            <person name="Ma J."/>
        </authorList>
    </citation>
    <scope>NUCLEOTIDE SEQUENCE [LARGE SCALE GENOMIC DNA]</scope>
    <source>
        <strain evidence="9">CCUG 50353</strain>
    </source>
</reference>
<dbReference type="RefSeq" id="WP_378142217.1">
    <property type="nucleotide sequence ID" value="NZ_JBHSEF010000023.1"/>
</dbReference>
<dbReference type="Pfam" id="PF09335">
    <property type="entry name" value="VTT_dom"/>
    <property type="match status" value="1"/>
</dbReference>
<name>A0ABV8UXX2_9BACL</name>
<dbReference type="EMBL" id="JBHSEF010000023">
    <property type="protein sequence ID" value="MFC4355571.1"/>
    <property type="molecule type" value="Genomic_DNA"/>
</dbReference>
<evidence type="ECO:0000256" key="2">
    <source>
        <dbReference type="ARBA" id="ARBA00022475"/>
    </source>
</evidence>
<evidence type="ECO:0000256" key="1">
    <source>
        <dbReference type="ARBA" id="ARBA00004651"/>
    </source>
</evidence>
<evidence type="ECO:0000313" key="8">
    <source>
        <dbReference type="EMBL" id="MFC4355571.1"/>
    </source>
</evidence>
<proteinExistence type="inferred from homology"/>
<evidence type="ECO:0000256" key="5">
    <source>
        <dbReference type="ARBA" id="ARBA00023136"/>
    </source>
</evidence>
<feature type="transmembrane region" description="Helical" evidence="6">
    <location>
        <begin position="162"/>
        <end position="179"/>
    </location>
</feature>
<organism evidence="8 9">
    <name type="scientific">Chryseomicrobium palamuruense</name>
    <dbReference type="NCBI Taxonomy" id="682973"/>
    <lineage>
        <taxon>Bacteria</taxon>
        <taxon>Bacillati</taxon>
        <taxon>Bacillota</taxon>
        <taxon>Bacilli</taxon>
        <taxon>Bacillales</taxon>
        <taxon>Caryophanaceae</taxon>
        <taxon>Chryseomicrobium</taxon>
    </lineage>
</organism>
<evidence type="ECO:0000256" key="4">
    <source>
        <dbReference type="ARBA" id="ARBA00022989"/>
    </source>
</evidence>
<dbReference type="PANTHER" id="PTHR12677:SF59">
    <property type="entry name" value="GOLGI APPARATUS MEMBRANE PROTEIN TVP38-RELATED"/>
    <property type="match status" value="1"/>
</dbReference>